<comment type="caution">
    <text evidence="6">The sequence shown here is derived from an EMBL/GenBank/DDBJ whole genome shotgun (WGS) entry which is preliminary data.</text>
</comment>
<dbReference type="RefSeq" id="WP_244357284.1">
    <property type="nucleotide sequence ID" value="NZ_JAJNNZ010000007.1"/>
</dbReference>
<keyword evidence="3" id="KW-1005">Bacterial flagellum biogenesis</keyword>
<organism evidence="6 7">
    <name type="scientific">Vibrio gelatinilyticus</name>
    <dbReference type="NCBI Taxonomy" id="2893468"/>
    <lineage>
        <taxon>Bacteria</taxon>
        <taxon>Pseudomonadati</taxon>
        <taxon>Pseudomonadota</taxon>
        <taxon>Gammaproteobacteria</taxon>
        <taxon>Vibrionales</taxon>
        <taxon>Vibrionaceae</taxon>
        <taxon>Vibrio</taxon>
    </lineage>
</organism>
<evidence type="ECO:0000256" key="4">
    <source>
        <dbReference type="ARBA" id="ARBA00023186"/>
    </source>
</evidence>
<keyword evidence="6" id="KW-0966">Cell projection</keyword>
<dbReference type="EMBL" id="JAJNNZ010000007">
    <property type="protein sequence ID" value="MCJ2377348.1"/>
    <property type="molecule type" value="Genomic_DNA"/>
</dbReference>
<keyword evidence="6" id="KW-0282">Flagellum</keyword>
<accession>A0A9X1WDV0</accession>
<sequence>MNVLLERLCDIDHQLLQLIEKDELSAEEILGLVDTREELLKRVINAVEQDPRLAESEQWSCAIKRTQQVVITMEAQTQQLGQKLRQYRHGSRSLAQYKKFI</sequence>
<keyword evidence="2" id="KW-0963">Cytoplasm</keyword>
<keyword evidence="4" id="KW-0143">Chaperone</keyword>
<dbReference type="AlphaFoldDB" id="A0A9X1WDV0"/>
<name>A0A9X1WDV0_9VIBR</name>
<proteinExistence type="predicted"/>
<comment type="subcellular location">
    <subcellularLocation>
        <location evidence="1">Cytoplasm</location>
        <location evidence="1">Cytosol</location>
    </subcellularLocation>
</comment>
<evidence type="ECO:0000256" key="5">
    <source>
        <dbReference type="ARBA" id="ARBA00093797"/>
    </source>
</evidence>
<dbReference type="Proteomes" id="UP001139488">
    <property type="component" value="Unassembled WGS sequence"/>
</dbReference>
<reference evidence="6" key="1">
    <citation type="submission" date="2021-11" db="EMBL/GenBank/DDBJ databases">
        <title>Vibrio ZSDE26 sp. nov. and Vibrio ZSDZ34 sp. nov., isolated from coastal seawater in Qingdao.</title>
        <authorList>
            <person name="Zhang P."/>
        </authorList>
    </citation>
    <scope>NUCLEOTIDE SEQUENCE</scope>
    <source>
        <strain evidence="6">ZSDZ34</strain>
    </source>
</reference>
<evidence type="ECO:0000313" key="6">
    <source>
        <dbReference type="EMBL" id="MCJ2377348.1"/>
    </source>
</evidence>
<gene>
    <name evidence="6" type="ORF">LNL84_10955</name>
</gene>
<evidence type="ECO:0000256" key="2">
    <source>
        <dbReference type="ARBA" id="ARBA00022490"/>
    </source>
</evidence>
<evidence type="ECO:0000313" key="7">
    <source>
        <dbReference type="Proteomes" id="UP001139488"/>
    </source>
</evidence>
<evidence type="ECO:0000256" key="3">
    <source>
        <dbReference type="ARBA" id="ARBA00022795"/>
    </source>
</evidence>
<dbReference type="InterPro" id="IPR008622">
    <property type="entry name" value="FliT"/>
</dbReference>
<dbReference type="Pfam" id="PF05400">
    <property type="entry name" value="FliT"/>
    <property type="match status" value="1"/>
</dbReference>
<keyword evidence="6" id="KW-0969">Cilium</keyword>
<keyword evidence="7" id="KW-1185">Reference proteome</keyword>
<protein>
    <recommendedName>
        <fullName evidence="5">Flagellar protein FliT</fullName>
    </recommendedName>
</protein>
<evidence type="ECO:0000256" key="1">
    <source>
        <dbReference type="ARBA" id="ARBA00004514"/>
    </source>
</evidence>